<accession>A0A2N7VJI6</accession>
<keyword evidence="5" id="KW-0677">Repeat</keyword>
<evidence type="ECO:0000259" key="8">
    <source>
        <dbReference type="PROSITE" id="PS50893"/>
    </source>
</evidence>
<dbReference type="CDD" id="cd03215">
    <property type="entry name" value="ABC_Carb_Monos_II"/>
    <property type="match status" value="1"/>
</dbReference>
<comment type="caution">
    <text evidence="9">The sequence shown here is derived from an EMBL/GenBank/DDBJ whole genome shotgun (WGS) entry which is preliminary data.</text>
</comment>
<keyword evidence="3" id="KW-0997">Cell inner membrane</keyword>
<keyword evidence="4" id="KW-0762">Sugar transport</keyword>
<evidence type="ECO:0000313" key="10">
    <source>
        <dbReference type="Proteomes" id="UP000235347"/>
    </source>
</evidence>
<gene>
    <name evidence="9" type="ORF">C0Z19_24425</name>
</gene>
<evidence type="ECO:0000313" key="9">
    <source>
        <dbReference type="EMBL" id="PMS17302.1"/>
    </source>
</evidence>
<reference evidence="9 10" key="1">
    <citation type="submission" date="2018-01" db="EMBL/GenBank/DDBJ databases">
        <title>Whole genome analyses suggest that Burkholderia sensu lato contains two further novel genera in the rhizoxinica-symbiotica group Mycetohabitans gen. nov., and Trinickia gen. nov.: implications for the evolution of diazotrophy and nodulation in the Burkholderiaceae.</title>
        <authorList>
            <person name="Estrada-de los Santos P."/>
            <person name="Palmer M."/>
            <person name="Chavez-Ramirez B."/>
            <person name="Beukes C."/>
            <person name="Steenkamp E.T."/>
            <person name="Hirsch A.M."/>
            <person name="Manyaka P."/>
            <person name="Maluk M."/>
            <person name="Lafos M."/>
            <person name="Crook M."/>
            <person name="Gross E."/>
            <person name="Simon M.F."/>
            <person name="Bueno dos Reis Junior F."/>
            <person name="Poole P.S."/>
            <person name="Venter S.N."/>
            <person name="James E.K."/>
        </authorList>
    </citation>
    <scope>NUCLEOTIDE SEQUENCE [LARGE SCALE GENOMIC DNA]</scope>
    <source>
        <strain evidence="9 10">GP25-8</strain>
    </source>
</reference>
<dbReference type="CDD" id="cd03216">
    <property type="entry name" value="ABC_Carb_Monos_I"/>
    <property type="match status" value="1"/>
</dbReference>
<dbReference type="Gene3D" id="3.40.50.300">
    <property type="entry name" value="P-loop containing nucleotide triphosphate hydrolases"/>
    <property type="match status" value="2"/>
</dbReference>
<dbReference type="PANTHER" id="PTHR43790:SF9">
    <property type="entry name" value="GALACTOFURANOSE TRANSPORTER ATP-BINDING PROTEIN YTFR"/>
    <property type="match status" value="1"/>
</dbReference>
<sequence length="499" mass="53754">MEAWMSSLLSFDNVTKRFGGTLAVDHVSLDIDEGSVVALLGENGAGKSTLIKLLAGVYPIDSGSITFRGAPLSGERSRDAIAFIHQDLGLIDWMSAAENVAFGCGFARRAGLIDWRAVRRRAVEALASVDADIDPDAPVSELTRTEKSLLAIARALATDARLIVLDEPTASLPQDDVERLFTVLSSLRARDVGMIYVSHRLDEIFRIADRVAVMRDGRLVGQKRIEETNPEDLVAMIVGRKPQPIHVPQARGRKDIVLELREAVFGDVGPVSFELAAGEMVALAGLRGAGQDTVGRALFGQTDLDAGEIRLGGAALDVRSAREAIKQGIGFVAGDRTGESLAMPLSVRENVFLNPLASGRSFFNLMSARREHREALALTTQFGVRPNDPAKAIENLSGGNQQKVVMARWLQIATKLLILEEPTAGVDVGARADIYALVNRALERGLAVLLVSTDFEEVANIAHRALIFNRGRVIDNVPRTALTIETLLQRASASECAAA</sequence>
<keyword evidence="6" id="KW-0547">Nucleotide-binding</keyword>
<dbReference type="Proteomes" id="UP000235347">
    <property type="component" value="Unassembled WGS sequence"/>
</dbReference>
<dbReference type="InterPro" id="IPR003439">
    <property type="entry name" value="ABC_transporter-like_ATP-bd"/>
</dbReference>
<keyword evidence="2" id="KW-1003">Cell membrane</keyword>
<keyword evidence="3" id="KW-0472">Membrane</keyword>
<dbReference type="GO" id="GO:0016887">
    <property type="term" value="F:ATP hydrolysis activity"/>
    <property type="evidence" value="ECO:0007669"/>
    <property type="project" value="InterPro"/>
</dbReference>
<evidence type="ECO:0000256" key="4">
    <source>
        <dbReference type="ARBA" id="ARBA00022597"/>
    </source>
</evidence>
<name>A0A2N7VJI6_9BURK</name>
<dbReference type="GO" id="GO:0005524">
    <property type="term" value="F:ATP binding"/>
    <property type="evidence" value="ECO:0007669"/>
    <property type="project" value="UniProtKB-KW"/>
</dbReference>
<dbReference type="InterPro" id="IPR027417">
    <property type="entry name" value="P-loop_NTPase"/>
</dbReference>
<keyword evidence="10" id="KW-1185">Reference proteome</keyword>
<evidence type="ECO:0000256" key="5">
    <source>
        <dbReference type="ARBA" id="ARBA00022737"/>
    </source>
</evidence>
<evidence type="ECO:0000256" key="1">
    <source>
        <dbReference type="ARBA" id="ARBA00022448"/>
    </source>
</evidence>
<evidence type="ECO:0000256" key="3">
    <source>
        <dbReference type="ARBA" id="ARBA00022519"/>
    </source>
</evidence>
<feature type="domain" description="ABC transporter" evidence="8">
    <location>
        <begin position="251"/>
        <end position="495"/>
    </location>
</feature>
<evidence type="ECO:0000256" key="6">
    <source>
        <dbReference type="ARBA" id="ARBA00022741"/>
    </source>
</evidence>
<dbReference type="AlphaFoldDB" id="A0A2N7VJI6"/>
<keyword evidence="7 9" id="KW-0067">ATP-binding</keyword>
<dbReference type="Pfam" id="PF00005">
    <property type="entry name" value="ABC_tran"/>
    <property type="match status" value="2"/>
</dbReference>
<dbReference type="InterPro" id="IPR003593">
    <property type="entry name" value="AAA+_ATPase"/>
</dbReference>
<dbReference type="PANTHER" id="PTHR43790">
    <property type="entry name" value="CARBOHYDRATE TRANSPORT ATP-BINDING PROTEIN MG119-RELATED"/>
    <property type="match status" value="1"/>
</dbReference>
<evidence type="ECO:0000256" key="2">
    <source>
        <dbReference type="ARBA" id="ARBA00022475"/>
    </source>
</evidence>
<dbReference type="PROSITE" id="PS50893">
    <property type="entry name" value="ABC_TRANSPORTER_2"/>
    <property type="match status" value="2"/>
</dbReference>
<keyword evidence="1" id="KW-0813">Transport</keyword>
<dbReference type="SUPFAM" id="SSF52540">
    <property type="entry name" value="P-loop containing nucleoside triphosphate hydrolases"/>
    <property type="match status" value="2"/>
</dbReference>
<dbReference type="InterPro" id="IPR050107">
    <property type="entry name" value="ABC_carbohydrate_import_ATPase"/>
</dbReference>
<dbReference type="InterPro" id="IPR017871">
    <property type="entry name" value="ABC_transporter-like_CS"/>
</dbReference>
<proteinExistence type="predicted"/>
<dbReference type="PROSITE" id="PS00211">
    <property type="entry name" value="ABC_TRANSPORTER_1"/>
    <property type="match status" value="1"/>
</dbReference>
<protein>
    <submittedName>
        <fullName evidence="9">Sugar ABC transporter ATP-binding protein</fullName>
    </submittedName>
</protein>
<dbReference type="EMBL" id="PNYB01000030">
    <property type="protein sequence ID" value="PMS17302.1"/>
    <property type="molecule type" value="Genomic_DNA"/>
</dbReference>
<dbReference type="SMART" id="SM00382">
    <property type="entry name" value="AAA"/>
    <property type="match status" value="2"/>
</dbReference>
<organism evidence="9 10">
    <name type="scientific">Trinickia soli</name>
    <dbReference type="NCBI Taxonomy" id="380675"/>
    <lineage>
        <taxon>Bacteria</taxon>
        <taxon>Pseudomonadati</taxon>
        <taxon>Pseudomonadota</taxon>
        <taxon>Betaproteobacteria</taxon>
        <taxon>Burkholderiales</taxon>
        <taxon>Burkholderiaceae</taxon>
        <taxon>Trinickia</taxon>
    </lineage>
</organism>
<feature type="domain" description="ABC transporter" evidence="8">
    <location>
        <begin position="9"/>
        <end position="241"/>
    </location>
</feature>
<evidence type="ECO:0000256" key="7">
    <source>
        <dbReference type="ARBA" id="ARBA00022840"/>
    </source>
</evidence>